<feature type="compositionally biased region" description="Basic and acidic residues" evidence="1">
    <location>
        <begin position="62"/>
        <end position="87"/>
    </location>
</feature>
<proteinExistence type="predicted"/>
<keyword evidence="5" id="KW-1185">Reference proteome</keyword>
<dbReference type="Pfam" id="PF24481">
    <property type="entry name" value="CT398_CC"/>
    <property type="match status" value="1"/>
</dbReference>
<feature type="region of interest" description="Disordered" evidence="1">
    <location>
        <begin position="62"/>
        <end position="97"/>
    </location>
</feature>
<comment type="caution">
    <text evidence="4">The sequence shown here is derived from an EMBL/GenBank/DDBJ whole genome shotgun (WGS) entry which is preliminary data.</text>
</comment>
<sequence length="249" mass="28028">MKADPVHQMRLLDLQELDSALGRLAHRARTIPEIAEVQRLDARLSELQDQLAAAQTRLGDLDREQRKAESDVDQVRTRAERDARRLEAGQVSSPRELEGLQSEIASLRRRQGELEEIVLDVMERREEAETRRADLEKEQEAAAEERSAAEERRSTTAGEIKDEEAAAAERRTRVAEEIPADLLALYTRLRDQYSGVGAAALRYGRCEGCKLALSTAELSEIRVAPSDEVLRCEDCRRILVRTTESGLQA</sequence>
<feature type="domain" description="C4-type zinc ribbon" evidence="2">
    <location>
        <begin position="205"/>
        <end position="239"/>
    </location>
</feature>
<protein>
    <recommendedName>
        <fullName evidence="6">C4-type zinc ribbon domain-containing protein</fullName>
    </recommendedName>
</protein>
<dbReference type="Pfam" id="PF02591">
    <property type="entry name" value="Zn_ribbon_9"/>
    <property type="match status" value="1"/>
</dbReference>
<reference evidence="4 5" key="1">
    <citation type="submission" date="2020-07" db="EMBL/GenBank/DDBJ databases">
        <title>Sequencing the genomes of 1000 actinobacteria strains.</title>
        <authorList>
            <person name="Klenk H.-P."/>
        </authorList>
    </citation>
    <scope>NUCLEOTIDE SEQUENCE [LARGE SCALE GENOMIC DNA]</scope>
    <source>
        <strain evidence="4 5">CXB654</strain>
    </source>
</reference>
<dbReference type="RefSeq" id="WP_179642781.1">
    <property type="nucleotide sequence ID" value="NZ_BAAAYY010000033.1"/>
</dbReference>
<gene>
    <name evidence="4" type="ORF">HDA32_001841</name>
</gene>
<evidence type="ECO:0000256" key="1">
    <source>
        <dbReference type="SAM" id="MobiDB-lite"/>
    </source>
</evidence>
<dbReference type="InterPro" id="IPR003743">
    <property type="entry name" value="Zf-RING_7"/>
</dbReference>
<dbReference type="InterPro" id="IPR052376">
    <property type="entry name" value="Oxidative_Scav/Glycosyltrans"/>
</dbReference>
<evidence type="ECO:0000313" key="4">
    <source>
        <dbReference type="EMBL" id="NYE46721.1"/>
    </source>
</evidence>
<feature type="region of interest" description="Disordered" evidence="1">
    <location>
        <begin position="128"/>
        <end position="172"/>
    </location>
</feature>
<evidence type="ECO:0000313" key="5">
    <source>
        <dbReference type="Proteomes" id="UP000589036"/>
    </source>
</evidence>
<evidence type="ECO:0008006" key="6">
    <source>
        <dbReference type="Google" id="ProtNLM"/>
    </source>
</evidence>
<name>A0A852TSV6_9ACTN</name>
<dbReference type="EMBL" id="JACCCC010000001">
    <property type="protein sequence ID" value="NYE46721.1"/>
    <property type="molecule type" value="Genomic_DNA"/>
</dbReference>
<organism evidence="4 5">
    <name type="scientific">Spinactinospora alkalitolerans</name>
    <dbReference type="NCBI Taxonomy" id="687207"/>
    <lineage>
        <taxon>Bacteria</taxon>
        <taxon>Bacillati</taxon>
        <taxon>Actinomycetota</taxon>
        <taxon>Actinomycetes</taxon>
        <taxon>Streptosporangiales</taxon>
        <taxon>Nocardiopsidaceae</taxon>
        <taxon>Spinactinospora</taxon>
    </lineage>
</organism>
<evidence type="ECO:0000259" key="3">
    <source>
        <dbReference type="Pfam" id="PF24481"/>
    </source>
</evidence>
<dbReference type="AlphaFoldDB" id="A0A852TSV6"/>
<feature type="domain" description="CT398-like coiled coil hairpin" evidence="3">
    <location>
        <begin position="14"/>
        <end position="193"/>
    </location>
</feature>
<dbReference type="Proteomes" id="UP000589036">
    <property type="component" value="Unassembled WGS sequence"/>
</dbReference>
<accession>A0A852TSV6</accession>
<dbReference type="PANTHER" id="PTHR39082:SF1">
    <property type="entry name" value="SCAVENGER RECEPTOR CLASS A MEMBER 3"/>
    <property type="match status" value="1"/>
</dbReference>
<dbReference type="Gene3D" id="1.10.287.1490">
    <property type="match status" value="1"/>
</dbReference>
<evidence type="ECO:0000259" key="2">
    <source>
        <dbReference type="Pfam" id="PF02591"/>
    </source>
</evidence>
<dbReference type="InterPro" id="IPR056003">
    <property type="entry name" value="CT398_CC_hairpin"/>
</dbReference>
<dbReference type="PANTHER" id="PTHR39082">
    <property type="entry name" value="PHOSPHOLIPASE C-BETA-2-RELATED"/>
    <property type="match status" value="1"/>
</dbReference>